<dbReference type="InterPro" id="IPR018684">
    <property type="entry name" value="DUF2171"/>
</dbReference>
<feature type="compositionally biased region" description="Low complexity" evidence="1">
    <location>
        <begin position="1"/>
        <end position="15"/>
    </location>
</feature>
<sequence>MSDSSKNQSQSQSQTSGGGASIAEPGQPDAVSPYRGPDAAPHDEKRPETVADGKGPESMEQPYFSEAQSTLGANAPAGRTGDRFTQPEDAIGTVPPPSRAEQQPQRSGTQEPASFATPEGTVREGMAVVDNYGHTLGYVAGVDGERLRLTSTDPHDDGVAFLPVSLIDGIDGERVLLAGRGDASFGQAAD</sequence>
<dbReference type="Proteomes" id="UP000561459">
    <property type="component" value="Unassembled WGS sequence"/>
</dbReference>
<dbReference type="Pfam" id="PF09939">
    <property type="entry name" value="DUF2171"/>
    <property type="match status" value="1"/>
</dbReference>
<dbReference type="AlphaFoldDB" id="A0A7W6FWM9"/>
<evidence type="ECO:0000313" key="2">
    <source>
        <dbReference type="EMBL" id="MBB3938519.1"/>
    </source>
</evidence>
<feature type="compositionally biased region" description="Basic and acidic residues" evidence="1">
    <location>
        <begin position="40"/>
        <end position="57"/>
    </location>
</feature>
<protein>
    <recommendedName>
        <fullName evidence="4">PRC-barrel domain-containing protein</fullName>
    </recommendedName>
</protein>
<accession>A0A7W6FWM9</accession>
<dbReference type="RefSeq" id="WP_183615460.1">
    <property type="nucleotide sequence ID" value="NZ_JACIDY010000001.1"/>
</dbReference>
<organism evidence="2 3">
    <name type="scientific">Novosphingobium fluoreni</name>
    <dbReference type="NCBI Taxonomy" id="1391222"/>
    <lineage>
        <taxon>Bacteria</taxon>
        <taxon>Pseudomonadati</taxon>
        <taxon>Pseudomonadota</taxon>
        <taxon>Alphaproteobacteria</taxon>
        <taxon>Sphingomonadales</taxon>
        <taxon>Sphingomonadaceae</taxon>
        <taxon>Novosphingobium</taxon>
    </lineage>
</organism>
<feature type="compositionally biased region" description="Polar residues" evidence="1">
    <location>
        <begin position="100"/>
        <end position="112"/>
    </location>
</feature>
<evidence type="ECO:0008006" key="4">
    <source>
        <dbReference type="Google" id="ProtNLM"/>
    </source>
</evidence>
<keyword evidence="3" id="KW-1185">Reference proteome</keyword>
<feature type="region of interest" description="Disordered" evidence="1">
    <location>
        <begin position="1"/>
        <end position="121"/>
    </location>
</feature>
<dbReference type="EMBL" id="JACIDY010000001">
    <property type="protein sequence ID" value="MBB3938519.1"/>
    <property type="molecule type" value="Genomic_DNA"/>
</dbReference>
<name>A0A7W6FWM9_9SPHN</name>
<evidence type="ECO:0000256" key="1">
    <source>
        <dbReference type="SAM" id="MobiDB-lite"/>
    </source>
</evidence>
<evidence type="ECO:0000313" key="3">
    <source>
        <dbReference type="Proteomes" id="UP000561459"/>
    </source>
</evidence>
<reference evidence="2 3" key="1">
    <citation type="submission" date="2020-08" db="EMBL/GenBank/DDBJ databases">
        <title>Genomic Encyclopedia of Type Strains, Phase IV (KMG-IV): sequencing the most valuable type-strain genomes for metagenomic binning, comparative biology and taxonomic classification.</title>
        <authorList>
            <person name="Goeker M."/>
        </authorList>
    </citation>
    <scope>NUCLEOTIDE SEQUENCE [LARGE SCALE GENOMIC DNA]</scope>
    <source>
        <strain evidence="2 3">DSM 27568</strain>
    </source>
</reference>
<comment type="caution">
    <text evidence="2">The sequence shown here is derived from an EMBL/GenBank/DDBJ whole genome shotgun (WGS) entry which is preliminary data.</text>
</comment>
<proteinExistence type="predicted"/>
<gene>
    <name evidence="2" type="ORF">GGR39_000148</name>
</gene>